<evidence type="ECO:0000313" key="1">
    <source>
        <dbReference type="EMBL" id="KAA1395512.1"/>
    </source>
</evidence>
<comment type="caution">
    <text evidence="1">The sequence shown here is derived from an EMBL/GenBank/DDBJ whole genome shotgun (WGS) entry which is preliminary data.</text>
</comment>
<sequence>MTGLHRWVGLPVAAVLLVCGVVGVQLANGGGEYEPLRPADPCAARTVTSQAQGIDALTERLVLLGIDGAACRLHVSREAFTLELAQTDDPTDAQIDALRGGLKSAVMRMKADGTLPPASALVDESLDSTDLNDLVKRLIRALPDSSIDAALKTDDVLTRAVDDLDLRTVLANLDDQDALEQQIEVAVTGAVKASLEARIRDLV</sequence>
<protein>
    <submittedName>
        <fullName evidence="1">Uncharacterized protein</fullName>
    </submittedName>
</protein>
<evidence type="ECO:0000313" key="2">
    <source>
        <dbReference type="Proteomes" id="UP000380867"/>
    </source>
</evidence>
<keyword evidence="2" id="KW-1185">Reference proteome</keyword>
<accession>A0A5M4FC89</accession>
<name>A0A5M4FC89_9ACTN</name>
<proteinExistence type="predicted"/>
<organism evidence="1 2">
    <name type="scientific">Aeromicrobium ginsengisoli</name>
    <dbReference type="NCBI Taxonomy" id="363867"/>
    <lineage>
        <taxon>Bacteria</taxon>
        <taxon>Bacillati</taxon>
        <taxon>Actinomycetota</taxon>
        <taxon>Actinomycetes</taxon>
        <taxon>Propionibacteriales</taxon>
        <taxon>Nocardioidaceae</taxon>
        <taxon>Aeromicrobium</taxon>
    </lineage>
</organism>
<dbReference type="Proteomes" id="UP000380867">
    <property type="component" value="Unassembled WGS sequence"/>
</dbReference>
<dbReference type="OrthoDB" id="3783532at2"/>
<dbReference type="EMBL" id="SDPQ02000003">
    <property type="protein sequence ID" value="KAA1395512.1"/>
    <property type="molecule type" value="Genomic_DNA"/>
</dbReference>
<reference evidence="1" key="1">
    <citation type="submission" date="2019-09" db="EMBL/GenBank/DDBJ databases">
        <authorList>
            <person name="Li J."/>
        </authorList>
    </citation>
    <scope>NUCLEOTIDE SEQUENCE [LARGE SCALE GENOMIC DNA]</scope>
    <source>
        <strain evidence="1">JCM 14732</strain>
    </source>
</reference>
<dbReference type="AlphaFoldDB" id="A0A5M4FC89"/>
<gene>
    <name evidence="1" type="ORF">ESP70_015250</name>
</gene>
<dbReference type="RefSeq" id="WP_149690176.1">
    <property type="nucleotide sequence ID" value="NZ_SDPQ02000003.1"/>
</dbReference>